<dbReference type="PROSITE" id="PS51257">
    <property type="entry name" value="PROKAR_LIPOPROTEIN"/>
    <property type="match status" value="1"/>
</dbReference>
<proteinExistence type="predicted"/>
<dbReference type="RefSeq" id="WP_264731133.1">
    <property type="nucleotide sequence ID" value="NZ_JAPDNR010000001.1"/>
</dbReference>
<feature type="signal peptide" evidence="1">
    <location>
        <begin position="1"/>
        <end position="20"/>
    </location>
</feature>
<evidence type="ECO:0000313" key="3">
    <source>
        <dbReference type="Proteomes" id="UP001207742"/>
    </source>
</evidence>
<evidence type="ECO:0000313" key="2">
    <source>
        <dbReference type="EMBL" id="MCW3485091.1"/>
    </source>
</evidence>
<protein>
    <recommendedName>
        <fullName evidence="4">DUF4374 domain-containing protein</fullName>
    </recommendedName>
</protein>
<evidence type="ECO:0008006" key="4">
    <source>
        <dbReference type="Google" id="ProtNLM"/>
    </source>
</evidence>
<evidence type="ECO:0000256" key="1">
    <source>
        <dbReference type="SAM" id="SignalP"/>
    </source>
</evidence>
<accession>A0ABT3IMF6</accession>
<keyword evidence="3" id="KW-1185">Reference proteome</keyword>
<organism evidence="2 3">
    <name type="scientific">Chitinophaga nivalis</name>
    <dbReference type="NCBI Taxonomy" id="2991709"/>
    <lineage>
        <taxon>Bacteria</taxon>
        <taxon>Pseudomonadati</taxon>
        <taxon>Bacteroidota</taxon>
        <taxon>Chitinophagia</taxon>
        <taxon>Chitinophagales</taxon>
        <taxon>Chitinophagaceae</taxon>
        <taxon>Chitinophaga</taxon>
    </lineage>
</organism>
<reference evidence="2 3" key="1">
    <citation type="submission" date="2022-10" db="EMBL/GenBank/DDBJ databases">
        <title>Chitinophaga nivalis PC15 sp. nov., isolated from Pyeongchang county, South Korea.</title>
        <authorList>
            <person name="Trinh H.N."/>
        </authorList>
    </citation>
    <scope>NUCLEOTIDE SEQUENCE [LARGE SCALE GENOMIC DNA]</scope>
    <source>
        <strain evidence="2 3">PC14</strain>
    </source>
</reference>
<feature type="chain" id="PRO_5045327623" description="DUF4374 domain-containing protein" evidence="1">
    <location>
        <begin position="21"/>
        <end position="420"/>
    </location>
</feature>
<keyword evidence="1" id="KW-0732">Signal</keyword>
<gene>
    <name evidence="2" type="ORF">OL497_14375</name>
</gene>
<name>A0ABT3IMF6_9BACT</name>
<dbReference type="Proteomes" id="UP001207742">
    <property type="component" value="Unassembled WGS sequence"/>
</dbReference>
<comment type="caution">
    <text evidence="2">The sequence shown here is derived from an EMBL/GenBank/DDBJ whole genome shotgun (WGS) entry which is preliminary data.</text>
</comment>
<sequence length="420" mass="45957">MKQHLYTGMFLVAATLSACSKTDNLATAPQAVTASTLTIPPAAPSTITYTDESNFAASLAGYGFLTPDQLNLNRDGSAAGYNTVYGFNIPVANQVTGFKWNNGDEQTNEWRPQGITGFTWNNRKFLLTTWYGVDNSTIAGVRNEHKGVRISLVDITNMNSITYRHVLLVQDAANMSNSLLYRASNSYTQLGAFCPVTIHAGGVAYHAGKIFVADTRLGMRVFDLSQLIAVKSDASDNRIGKESNGDLKAFGYGYILPQTGYYRITNANPFSCIELGEGATSNEKVLWTGQYISSDETQVPRVFGFPVNAAGQVNTSVQPTVITPIDNDTTFVHGVQGVFRAGSKTFMSTTGNSRYEGSTARLVRYSDGTPAGTRYRWPHGAEDLYRDPATGYLWCLTEYETAAYNKDNRCVFAVRIADYQ</sequence>
<dbReference type="EMBL" id="JAPDNS010000001">
    <property type="protein sequence ID" value="MCW3485091.1"/>
    <property type="molecule type" value="Genomic_DNA"/>
</dbReference>